<sequence length="323" mass="34924">MATSVFLTVDTEFAWRHHVEGLTPDEIVRRSFQPAGVGIGWQLRRLAAHRLKAVFFVDPMPALVFGLDPFRRIVGEILEAGQRVQLHLHPNWAGARAGDGGASHGGFALSEYDRQAQCDLIGQARELLMAAGAPRPVAFRAGSYAANGSTLDALADLGFLYDSSHNGSDHPDPSAIDLPPRQIAPVAHRGVIEVPVTVIEDLPGRLRHFQICALSAAEMAAALDHAATNDHAVVTIVSHGFELANRDGTQANGIHVGRFESLCGMLEERADIAPTRWFSERPDLTLADPSVEGGDEPLAPSLLRTGLRQVQQLWSNLVEERAA</sequence>
<dbReference type="RefSeq" id="WP_219238961.1">
    <property type="nucleotide sequence ID" value="NZ_JAHWZX010000014.1"/>
</dbReference>
<dbReference type="EMBL" id="JAHWZX010000014">
    <property type="protein sequence ID" value="MBW4331835.1"/>
    <property type="molecule type" value="Genomic_DNA"/>
</dbReference>
<gene>
    <name evidence="1" type="ORF">KY084_13255</name>
</gene>
<evidence type="ECO:0000313" key="1">
    <source>
        <dbReference type="EMBL" id="MBW4331835.1"/>
    </source>
</evidence>
<dbReference type="Proteomes" id="UP001197214">
    <property type="component" value="Unassembled WGS sequence"/>
</dbReference>
<comment type="caution">
    <text evidence="1">The sequence shown here is derived from an EMBL/GenBank/DDBJ whole genome shotgun (WGS) entry which is preliminary data.</text>
</comment>
<evidence type="ECO:0000313" key="2">
    <source>
        <dbReference type="Proteomes" id="UP001197214"/>
    </source>
</evidence>
<organism evidence="1 2">
    <name type="scientific">Stakelama flava</name>
    <dbReference type="NCBI Taxonomy" id="2860338"/>
    <lineage>
        <taxon>Bacteria</taxon>
        <taxon>Pseudomonadati</taxon>
        <taxon>Pseudomonadota</taxon>
        <taxon>Alphaproteobacteria</taxon>
        <taxon>Sphingomonadales</taxon>
        <taxon>Sphingomonadaceae</taxon>
        <taxon>Stakelama</taxon>
    </lineage>
</organism>
<accession>A0ABS6XNN2</accession>
<name>A0ABS6XNN2_9SPHN</name>
<reference evidence="1 2" key="1">
    <citation type="submission" date="2021-07" db="EMBL/GenBank/DDBJ databases">
        <title>Stakelama flava sp. nov., a novel endophytic bacterium isolated from branch of Kandelia candel.</title>
        <authorList>
            <person name="Tuo L."/>
        </authorList>
    </citation>
    <scope>NUCLEOTIDE SEQUENCE [LARGE SCALE GENOMIC DNA]</scope>
    <source>
        <strain evidence="1 2">CBK3Z-3</strain>
    </source>
</reference>
<proteinExistence type="predicted"/>
<protein>
    <submittedName>
        <fullName evidence="1">Polysaccharide deacetylase</fullName>
    </submittedName>
</protein>
<keyword evidence="2" id="KW-1185">Reference proteome</keyword>